<feature type="compositionally biased region" description="Basic and acidic residues" evidence="1">
    <location>
        <begin position="463"/>
        <end position="474"/>
    </location>
</feature>
<protein>
    <submittedName>
        <fullName evidence="2">Titin</fullName>
    </submittedName>
</protein>
<evidence type="ECO:0000313" key="2">
    <source>
        <dbReference type="EMBL" id="KAF0747687.1"/>
    </source>
</evidence>
<feature type="region of interest" description="Disordered" evidence="1">
    <location>
        <begin position="648"/>
        <end position="707"/>
    </location>
</feature>
<sequence length="707" mass="81749">MTSYYSCNLKYKTTNNVFTGQHGVTYKTGTFDEKGVVDSIKLNQGLGKTKEIGSKISIKNIKNDKKGLETNDNVLPWRKGILIDRIRKTSVEAKSLITENVFIEPTESGDLITVTQEGTFTYTYVTEQIFTLIQNKIDTKDVEKAKQIINQVLVKKMKKGNIVSLNENDKNEIVGEVTNKLTQLYTKKVNNKSFAKDILNKVLTRSMEKEQIIQPYTMEQEQQKENETFLTTTEMILKNQKQKKHVQLSEEIIEQNKSKKNEKDIRLEDENLINKKYPGQIYIGEQHNDNYEIVPDEYKPKLKTENIENVESKSQHHHNIRPWLIKQNEDQISHKDYSPQEKDVLKNKKAIINQYITTKEQTKTITPWTEEKIILKKSATTKSKIDNEKIDDTPEIITDKKVSTPWTEENVSLKKTSTEKKEPTKETLENVILKPVKNYEDELKRKGEKQQLEDTALNVTEPRTQKRSDIPWREETVTLKKTKTQKQPLSKESIEEVTLKPLKKPVVEDIPGEEETPVKETTEVVETVVEKGRRRGVKKTDTDEKGEVQETEEVVEDKPTIEEIEDIPKEDISTEPQRKSSVPWREETVTLKKTKTQKQPLTKESVEQVTLKPLKKPVVDDIPVKEDTPITETTEVVETGRRRRVKKTVTDEKGEVQETEEVVEGKPTVKEIEDIPAEDISTEPQRKSSVPWREETVTLKKTKTQKQ</sequence>
<evidence type="ECO:0000256" key="1">
    <source>
        <dbReference type="SAM" id="MobiDB-lite"/>
    </source>
</evidence>
<dbReference type="OrthoDB" id="10682040at2759"/>
<dbReference type="AlphaFoldDB" id="A0A6G0Y294"/>
<reference evidence="2 3" key="1">
    <citation type="submission" date="2019-08" db="EMBL/GenBank/DDBJ databases">
        <title>Whole genome of Aphis craccivora.</title>
        <authorList>
            <person name="Voronova N.V."/>
            <person name="Shulinski R.S."/>
            <person name="Bandarenka Y.V."/>
            <person name="Zhorov D.G."/>
            <person name="Warner D."/>
        </authorList>
    </citation>
    <scope>NUCLEOTIDE SEQUENCE [LARGE SCALE GENOMIC DNA]</scope>
    <source>
        <strain evidence="2">180601</strain>
        <tissue evidence="2">Whole Body</tissue>
    </source>
</reference>
<dbReference type="EMBL" id="VUJU01006749">
    <property type="protein sequence ID" value="KAF0747687.1"/>
    <property type="molecule type" value="Genomic_DNA"/>
</dbReference>
<proteinExistence type="predicted"/>
<feature type="compositionally biased region" description="Basic and acidic residues" evidence="1">
    <location>
        <begin position="663"/>
        <end position="673"/>
    </location>
</feature>
<feature type="compositionally biased region" description="Basic and acidic residues" evidence="1">
    <location>
        <begin position="538"/>
        <end position="548"/>
    </location>
</feature>
<dbReference type="Proteomes" id="UP000478052">
    <property type="component" value="Unassembled WGS sequence"/>
</dbReference>
<comment type="caution">
    <text evidence="2">The sequence shown here is derived from an EMBL/GenBank/DDBJ whole genome shotgun (WGS) entry which is preliminary data.</text>
</comment>
<feature type="non-terminal residue" evidence="2">
    <location>
        <position position="707"/>
    </location>
</feature>
<name>A0A6G0Y294_APHCR</name>
<feature type="region of interest" description="Disordered" evidence="1">
    <location>
        <begin position="444"/>
        <end position="474"/>
    </location>
</feature>
<evidence type="ECO:0000313" key="3">
    <source>
        <dbReference type="Proteomes" id="UP000478052"/>
    </source>
</evidence>
<accession>A0A6G0Y294</accession>
<feature type="compositionally biased region" description="Basic and acidic residues" evidence="1">
    <location>
        <begin position="556"/>
        <end position="586"/>
    </location>
</feature>
<keyword evidence="3" id="KW-1185">Reference proteome</keyword>
<organism evidence="2 3">
    <name type="scientific">Aphis craccivora</name>
    <name type="common">Cowpea aphid</name>
    <dbReference type="NCBI Taxonomy" id="307492"/>
    <lineage>
        <taxon>Eukaryota</taxon>
        <taxon>Metazoa</taxon>
        <taxon>Ecdysozoa</taxon>
        <taxon>Arthropoda</taxon>
        <taxon>Hexapoda</taxon>
        <taxon>Insecta</taxon>
        <taxon>Pterygota</taxon>
        <taxon>Neoptera</taxon>
        <taxon>Paraneoptera</taxon>
        <taxon>Hemiptera</taxon>
        <taxon>Sternorrhyncha</taxon>
        <taxon>Aphidomorpha</taxon>
        <taxon>Aphidoidea</taxon>
        <taxon>Aphididae</taxon>
        <taxon>Aphidini</taxon>
        <taxon>Aphis</taxon>
        <taxon>Aphis</taxon>
    </lineage>
</organism>
<gene>
    <name evidence="2" type="ORF">FWK35_00022810</name>
</gene>
<feature type="region of interest" description="Disordered" evidence="1">
    <location>
        <begin position="531"/>
        <end position="586"/>
    </location>
</feature>